<protein>
    <recommendedName>
        <fullName evidence="2">Transposase</fullName>
    </recommendedName>
</protein>
<gene>
    <name evidence="1" type="ORF">ENS56_08205</name>
</gene>
<evidence type="ECO:0008006" key="2">
    <source>
        <dbReference type="Google" id="ProtNLM"/>
    </source>
</evidence>
<reference evidence="1" key="1">
    <citation type="journal article" date="2020" name="mSystems">
        <title>Genome- and Community-Level Interaction Insights into Carbon Utilization and Element Cycling Functions of Hydrothermarchaeota in Hydrothermal Sediment.</title>
        <authorList>
            <person name="Zhou Z."/>
            <person name="Liu Y."/>
            <person name="Xu W."/>
            <person name="Pan J."/>
            <person name="Luo Z.H."/>
            <person name="Li M."/>
        </authorList>
    </citation>
    <scope>NUCLEOTIDE SEQUENCE [LARGE SCALE GENOMIC DNA]</scope>
    <source>
        <strain evidence="1">SpSt-500</strain>
    </source>
</reference>
<evidence type="ECO:0000313" key="1">
    <source>
        <dbReference type="EMBL" id="HGT48002.1"/>
    </source>
</evidence>
<name>A0A832DIF6_9BACT</name>
<accession>A0A832DIF6</accession>
<organism evidence="1">
    <name type="scientific">Ignavibacterium album</name>
    <dbReference type="NCBI Taxonomy" id="591197"/>
    <lineage>
        <taxon>Bacteria</taxon>
        <taxon>Pseudomonadati</taxon>
        <taxon>Ignavibacteriota</taxon>
        <taxon>Ignavibacteria</taxon>
        <taxon>Ignavibacteriales</taxon>
        <taxon>Ignavibacteriaceae</taxon>
        <taxon>Ignavibacterium</taxon>
    </lineage>
</organism>
<dbReference type="AlphaFoldDB" id="A0A832DIF6"/>
<comment type="caution">
    <text evidence="1">The sequence shown here is derived from an EMBL/GenBank/DDBJ whole genome shotgun (WGS) entry which is preliminary data.</text>
</comment>
<proteinExistence type="predicted"/>
<dbReference type="EMBL" id="DSVI01000010">
    <property type="protein sequence ID" value="HGT48002.1"/>
    <property type="molecule type" value="Genomic_DNA"/>
</dbReference>
<sequence length="341" mass="40823">MIRNQSRQRYSRDFKIEITRMHVEERMSYRVISKRIKEKYSIRISKNTICKMVNEIACYSKGDIKIKQEYRPNWEGYLTVDDKYFSVGGNKKLILTATDSSGDLIHLEIFDQVEQHRVDEFFGFIERHLKYPLIAITTDLDEMLEKSISKQYGNKVLHQKCLKHAMDTIDRIIQLKQKRKKLQMTPLNDKEEYRKNLEEHKEAQKIYDLCKKALYSRKKEFTIELLNQLINHKEKYPSLSKFLNRHLDKLLTHQKDEKIKKTNNIAENINRRLMIRLKTIESFKNFNSAKNYLNLYKNYLRFKPYTDCKGKNKIKNGKSPLEVCGVVLKSKDWLKNAVTFY</sequence>